<dbReference type="EMBL" id="JANPWB010000011">
    <property type="protein sequence ID" value="KAJ1126830.1"/>
    <property type="molecule type" value="Genomic_DNA"/>
</dbReference>
<proteinExistence type="predicted"/>
<evidence type="ECO:0000313" key="1">
    <source>
        <dbReference type="EMBL" id="KAJ1126830.1"/>
    </source>
</evidence>
<reference evidence="1" key="1">
    <citation type="journal article" date="2022" name="bioRxiv">
        <title>Sequencing and chromosome-scale assembly of the giantPleurodeles waltlgenome.</title>
        <authorList>
            <person name="Brown T."/>
            <person name="Elewa A."/>
            <person name="Iarovenko S."/>
            <person name="Subramanian E."/>
            <person name="Araus A.J."/>
            <person name="Petzold A."/>
            <person name="Susuki M."/>
            <person name="Suzuki K.-i.T."/>
            <person name="Hayashi T."/>
            <person name="Toyoda A."/>
            <person name="Oliveira C."/>
            <person name="Osipova E."/>
            <person name="Leigh N.D."/>
            <person name="Simon A."/>
            <person name="Yun M.H."/>
        </authorList>
    </citation>
    <scope>NUCLEOTIDE SEQUENCE</scope>
    <source>
        <strain evidence="1">20211129_DDA</strain>
        <tissue evidence="1">Liver</tissue>
    </source>
</reference>
<organism evidence="1 2">
    <name type="scientific">Pleurodeles waltl</name>
    <name type="common">Iberian ribbed newt</name>
    <dbReference type="NCBI Taxonomy" id="8319"/>
    <lineage>
        <taxon>Eukaryota</taxon>
        <taxon>Metazoa</taxon>
        <taxon>Chordata</taxon>
        <taxon>Craniata</taxon>
        <taxon>Vertebrata</taxon>
        <taxon>Euteleostomi</taxon>
        <taxon>Amphibia</taxon>
        <taxon>Batrachia</taxon>
        <taxon>Caudata</taxon>
        <taxon>Salamandroidea</taxon>
        <taxon>Salamandridae</taxon>
        <taxon>Pleurodelinae</taxon>
        <taxon>Pleurodeles</taxon>
    </lineage>
</organism>
<dbReference type="Proteomes" id="UP001066276">
    <property type="component" value="Chromosome 7"/>
</dbReference>
<keyword evidence="2" id="KW-1185">Reference proteome</keyword>
<evidence type="ECO:0000313" key="2">
    <source>
        <dbReference type="Proteomes" id="UP001066276"/>
    </source>
</evidence>
<sequence>MKQRAAAEEVRMARVQRGTLLGSPCYGKGTEAASGGPWALGGLRPDWQRCSEAGEAGAALDRRVAGPRMKHLARAGHCREELAARPPCWEGAV</sequence>
<accession>A0AAV7PN28</accession>
<comment type="caution">
    <text evidence="1">The sequence shown here is derived from an EMBL/GenBank/DDBJ whole genome shotgun (WGS) entry which is preliminary data.</text>
</comment>
<dbReference type="AlphaFoldDB" id="A0AAV7PN28"/>
<protein>
    <submittedName>
        <fullName evidence="1">Uncharacterized protein</fullName>
    </submittedName>
</protein>
<name>A0AAV7PN28_PLEWA</name>
<gene>
    <name evidence="1" type="ORF">NDU88_005236</name>
</gene>